<name>A0ABU8HEU2_9BACI</name>
<dbReference type="InterPro" id="IPR003305">
    <property type="entry name" value="CenC_carb-bd"/>
</dbReference>
<dbReference type="Pfam" id="PF02018">
    <property type="entry name" value="CBM_4_9"/>
    <property type="match status" value="1"/>
</dbReference>
<comment type="caution">
    <text evidence="4">The sequence shown here is derived from an EMBL/GenBank/DDBJ whole genome shotgun (WGS) entry which is preliminary data.</text>
</comment>
<reference evidence="4 5" key="1">
    <citation type="journal article" date="2018" name="J. Microbiol.">
        <title>Bacillus spongiae sp. nov., isolated from sponge of Jeju Island.</title>
        <authorList>
            <person name="Lee G.E."/>
            <person name="Im W.T."/>
            <person name="Park J.S."/>
        </authorList>
    </citation>
    <scope>NUCLEOTIDE SEQUENCE [LARGE SCALE GENOMIC DNA]</scope>
    <source>
        <strain evidence="4 5">135PIL107-10</strain>
    </source>
</reference>
<dbReference type="SUPFAM" id="SSF49785">
    <property type="entry name" value="Galactose-binding domain-like"/>
    <property type="match status" value="2"/>
</dbReference>
<feature type="chain" id="PRO_5047535470" evidence="2">
    <location>
        <begin position="30"/>
        <end position="1626"/>
    </location>
</feature>
<feature type="domain" description="CBM-cenC" evidence="3">
    <location>
        <begin position="1501"/>
        <end position="1599"/>
    </location>
</feature>
<evidence type="ECO:0000259" key="3">
    <source>
        <dbReference type="Pfam" id="PF02018"/>
    </source>
</evidence>
<organism evidence="4 5">
    <name type="scientific">Bacillus spongiae</name>
    <dbReference type="NCBI Taxonomy" id="2683610"/>
    <lineage>
        <taxon>Bacteria</taxon>
        <taxon>Bacillati</taxon>
        <taxon>Bacillota</taxon>
        <taxon>Bacilli</taxon>
        <taxon>Bacillales</taxon>
        <taxon>Bacillaceae</taxon>
        <taxon>Bacillus</taxon>
    </lineage>
</organism>
<sequence>MKKRITSITMVFILLLGIVSNFAPTTALAAAYHDTGSNPSIALSDSGVAIEVHEGGLDNKLFFNVGKVTNGEVVWKNGKDNGENYDKGIDPYVAISPNGKYVVEVHENNNAFSRALYYNVGKITDGGDLVWIKGKDNGTQYDDGVSPTVAVNNDGTVVEIHKHQNNGGLYFNIGKVNDDGTITWDKGKDSGTYFDTGDRPSVTLTADGTVVEVHEAPTSSSKLFYNIGKVNHDTGNIDWNKGKDSGTFYDDGYSPSVSINADGIITEVHLSSKFESNKLMNNMGVLTGDTIYWYSVNSQEQKAPSYDTGNNPSVAINNHNQTVEIHQGTDGTTRNNTLYTSVATVKAKEMVGFALYDGTSNGKEFDEGDRPSLAMTDSGTVLEVHYDLRFGDSGSSVYFNGGTLNSDGKINWWKGTDSGTRYGYGSFPSVAMSEDGTIVEVHEDGAGSSKMYYTIGKLDEESKSIQLNADNAIYFADGTNPQIELLEDGTVIETHVKDEKLYYNLGVLNKEEEKIYWYKEDPTNSNKTISTLSVDGGVKPSITATNDGKVVQVFRIENRSSFDRFLENNQWLAGFADYSGNILFYMTGEIVGDTINWNDAQKYGTFEGKTSAYQTDMDINDDGSIIETHFSADSLSHPNNLYYRTGKLVDDLIEWTSADIFYDTGRYPTISLNNEGKIVTLHNSEVGQGIFSNTGELVSLKYPNAFVDQNPLLNAKVDIPTLKLTYPTDDYMNMSIASDGTAVSVYENTDGGLSYQLGNAEGDNVQWITDYPSNEVQDGKDEIKYSPSGHKPSVVITDDKAIIETHIEGVDDLVYNIGHIIESDGKKVIKWNKPRSDAFMSMYTVFGKGTETYVDIMSDGTVVETHNDGKDNISYSIGEYLQTETLGIDLFTSNDTDEEYISGITRNISQVPLPVIKDLDANGNPDPNGKNVVFGVKSAVENQLFTDDVMPFSWNTDGFIGTVIIDKDSNYANPDHVEKLKDEINQYQKSIEQSFYNAFNNLLPSIDQFTASNATDIVPTDEWLFGRGVYKLEVDGTTTKQNIRQVVSEDSILDYLNKPTVGNAINSREFTYSVYLKADVPNGETQPVTLRLRDKESVNVVEQTFNVTNEWQEYSVSKYFNQGSDDLRVFLYPKGKESSEAGYVYAAAAQLRETMPDLDKFRTSYAKISEASDQDSPTGDRVYEIATEKAFEPTAKNINRILNINPKGQEYTYSVWLKDGDLEDGESQPVTLKLIDSFYLDRQEAEKTVNITNQWKEYSVTGYFAKDGEFLEIILYPTGLKLYSDINDYVEEDATIYATGSTLTSKVPELFTRLDNSDIEYETIIWKNVDVDKEQTGTVYTTGNQPSIAVNDDGHVVATMHNDGKVYYNTGQLQDDAIEWDNTTEDGTFKPIELDKGWDPIVDIDRSGNIAVFYNTIDSYSYAIGHYSQGTLDWDKKGERLSDIEFGTRDIAMAMYSDSNQNIYYGFKNSNPLKLNEDVVENVSDSADEKYYSRFSDTDWQNSGITIDDGSLTAPNGTPSQKLTQTELNGRIQQFVDIDSDGKTYTFGVWMKADEPHQAQIKIQNRHNTESTGIKVDVTTDWKYFSVTSDQPFSTNDGVTAVLWPSAYNNGATNSVYVWGTELIER</sequence>
<keyword evidence="2" id="KW-0732">Signal</keyword>
<dbReference type="RefSeq" id="WP_336587133.1">
    <property type="nucleotide sequence ID" value="NZ_JBBAXC010000008.1"/>
</dbReference>
<dbReference type="Proteomes" id="UP001312865">
    <property type="component" value="Unassembled WGS sequence"/>
</dbReference>
<evidence type="ECO:0000313" key="5">
    <source>
        <dbReference type="Proteomes" id="UP001312865"/>
    </source>
</evidence>
<evidence type="ECO:0000256" key="2">
    <source>
        <dbReference type="SAM" id="SignalP"/>
    </source>
</evidence>
<dbReference type="Gene3D" id="2.60.120.260">
    <property type="entry name" value="Galactose-binding domain-like"/>
    <property type="match status" value="1"/>
</dbReference>
<evidence type="ECO:0000313" key="4">
    <source>
        <dbReference type="EMBL" id="MEI5907693.1"/>
    </source>
</evidence>
<proteinExistence type="predicted"/>
<accession>A0ABU8HEU2</accession>
<feature type="signal peptide" evidence="2">
    <location>
        <begin position="1"/>
        <end position="29"/>
    </location>
</feature>
<dbReference type="EMBL" id="JBBAXC010000008">
    <property type="protein sequence ID" value="MEI5907693.1"/>
    <property type="molecule type" value="Genomic_DNA"/>
</dbReference>
<protein>
    <submittedName>
        <fullName evidence="4">Carbohydrate binding domain-containing protein</fullName>
    </submittedName>
</protein>
<dbReference type="InterPro" id="IPR008979">
    <property type="entry name" value="Galactose-bd-like_sf"/>
</dbReference>
<keyword evidence="1" id="KW-0378">Hydrolase</keyword>
<keyword evidence="5" id="KW-1185">Reference proteome</keyword>
<evidence type="ECO:0000256" key="1">
    <source>
        <dbReference type="ARBA" id="ARBA00022801"/>
    </source>
</evidence>
<gene>
    <name evidence="4" type="ORF">WAK64_11570</name>
</gene>